<evidence type="ECO:0000256" key="1">
    <source>
        <dbReference type="ARBA" id="ARBA00006538"/>
    </source>
</evidence>
<dbReference type="GO" id="GO:0006637">
    <property type="term" value="P:acyl-CoA metabolic process"/>
    <property type="evidence" value="ECO:0007669"/>
    <property type="project" value="InterPro"/>
</dbReference>
<comment type="catalytic activity">
    <reaction evidence="6">
        <text>hexadecanoyl-CoA + H2O = hexadecanoate + CoA + H(+)</text>
        <dbReference type="Rhea" id="RHEA:16645"/>
        <dbReference type="ChEBI" id="CHEBI:7896"/>
        <dbReference type="ChEBI" id="CHEBI:15377"/>
        <dbReference type="ChEBI" id="CHEBI:15378"/>
        <dbReference type="ChEBI" id="CHEBI:57287"/>
        <dbReference type="ChEBI" id="CHEBI:57379"/>
        <dbReference type="EC" id="3.1.2.2"/>
    </reaction>
    <physiologicalReaction direction="left-to-right" evidence="6">
        <dbReference type="Rhea" id="RHEA:16646"/>
    </physiologicalReaction>
</comment>
<dbReference type="GO" id="GO:0005829">
    <property type="term" value="C:cytosol"/>
    <property type="evidence" value="ECO:0007669"/>
    <property type="project" value="Ensembl"/>
</dbReference>
<reference evidence="14" key="2">
    <citation type="submission" date="2025-08" db="UniProtKB">
        <authorList>
            <consortium name="Ensembl"/>
        </authorList>
    </citation>
    <scope>IDENTIFICATION</scope>
</reference>
<dbReference type="InterPro" id="IPR006862">
    <property type="entry name" value="Thio_Ohase/aa_AcTrfase"/>
</dbReference>
<organism evidence="14 15">
    <name type="scientific">Otolemur garnettii</name>
    <name type="common">Small-eared galago</name>
    <name type="synonym">Garnett's greater bushbaby</name>
    <dbReference type="NCBI Taxonomy" id="30611"/>
    <lineage>
        <taxon>Eukaryota</taxon>
        <taxon>Metazoa</taxon>
        <taxon>Chordata</taxon>
        <taxon>Craniata</taxon>
        <taxon>Vertebrata</taxon>
        <taxon>Euteleostomi</taxon>
        <taxon>Mammalia</taxon>
        <taxon>Eutheria</taxon>
        <taxon>Euarchontoglires</taxon>
        <taxon>Primates</taxon>
        <taxon>Strepsirrhini</taxon>
        <taxon>Lorisiformes</taxon>
        <taxon>Galagidae</taxon>
        <taxon>Otolemur</taxon>
    </lineage>
</organism>
<evidence type="ECO:0000256" key="9">
    <source>
        <dbReference type="ARBA" id="ARBA00051478"/>
    </source>
</evidence>
<dbReference type="SUPFAM" id="SSF53474">
    <property type="entry name" value="alpha/beta-Hydrolases"/>
    <property type="match status" value="1"/>
</dbReference>
<evidence type="ECO:0000259" key="12">
    <source>
        <dbReference type="Pfam" id="PF04775"/>
    </source>
</evidence>
<dbReference type="InterPro" id="IPR014940">
    <property type="entry name" value="BAAT_C"/>
</dbReference>
<dbReference type="InterPro" id="IPR029058">
    <property type="entry name" value="AB_hydrolase_fold"/>
</dbReference>
<keyword evidence="15" id="KW-1185">Reference proteome</keyword>
<sequence>MSLAVLRASGLCSGTLKSWALWLGMLPLRSRGRMTWAPTRMAATLNLEPAGRCCWDEPVRIAVRGLAPEQPVTLRASLRDERNALFRAHARYRADARGELDLARAPALGGSFAGVEPMGLLWALEPEKPLLRLVKRDVQTPFAVELEVLDGHGPEAGRLLGRAVQERGFLRPGVRREPVRAGRLRATLFLPPGEGPSPGIIDLFGSGGGFEYRASLLAGHGFAVLALAYFRFEDLPEYLSDTHLEYFEEAVDFMLQHPKVKGPSVGLLGFSKGGDLCLSMASFLKGITATVLINACVANTVAPLYYKDMMIPNLGNDLGKLKITESGYFTFNNPLEEPDQLSLIPLEKAQGPFLFIVGTDDHNWKSELYAHIASERLQAHGKDRPQIICYPETGHCIDPPYFPPSLASVHSVLNKPVYCGGEPRAHSRAQVDAWQQIQAFFHKHLNGKKSVKHSKI</sequence>
<reference evidence="14" key="3">
    <citation type="submission" date="2025-09" db="UniProtKB">
        <authorList>
            <consortium name="Ensembl"/>
        </authorList>
    </citation>
    <scope>IDENTIFICATION</scope>
</reference>
<dbReference type="EMBL" id="AAQR03045017">
    <property type="status" value="NOT_ANNOTATED_CDS"/>
    <property type="molecule type" value="Genomic_DNA"/>
</dbReference>
<dbReference type="PANTHER" id="PTHR10824">
    <property type="entry name" value="ACYL-COENZYME A THIOESTERASE-RELATED"/>
    <property type="match status" value="1"/>
</dbReference>
<evidence type="ECO:0000256" key="10">
    <source>
        <dbReference type="ARBA" id="ARBA00052034"/>
    </source>
</evidence>
<keyword evidence="2" id="KW-0378">Hydrolase</keyword>
<dbReference type="GO" id="GO:0006631">
    <property type="term" value="P:fatty acid metabolic process"/>
    <property type="evidence" value="ECO:0007669"/>
    <property type="project" value="UniProtKB-KW"/>
</dbReference>
<comment type="catalytic activity">
    <reaction evidence="8">
        <text>tetradecanoyl-CoA + H2O = tetradecanoate + CoA + H(+)</text>
        <dbReference type="Rhea" id="RHEA:40119"/>
        <dbReference type="ChEBI" id="CHEBI:15377"/>
        <dbReference type="ChEBI" id="CHEBI:15378"/>
        <dbReference type="ChEBI" id="CHEBI:30807"/>
        <dbReference type="ChEBI" id="CHEBI:57287"/>
        <dbReference type="ChEBI" id="CHEBI:57385"/>
    </reaction>
    <physiologicalReaction direction="left-to-right" evidence="8">
        <dbReference type="Rhea" id="RHEA:40120"/>
    </physiologicalReaction>
</comment>
<evidence type="ECO:0000313" key="14">
    <source>
        <dbReference type="Ensembl" id="ENSOGAP00000003523.2"/>
    </source>
</evidence>
<evidence type="ECO:0000256" key="6">
    <source>
        <dbReference type="ARBA" id="ARBA00047734"/>
    </source>
</evidence>
<feature type="active site" description="Charge relay system" evidence="11">
    <location>
        <position position="271"/>
    </location>
</feature>
<dbReference type="eggNOG" id="ENOG502QQ8Z">
    <property type="taxonomic scope" value="Eukaryota"/>
</dbReference>
<keyword evidence="4" id="KW-0443">Lipid metabolism</keyword>
<dbReference type="InterPro" id="IPR016662">
    <property type="entry name" value="Acyl-CoA_thioEstase_long-chain"/>
</dbReference>
<dbReference type="EMBL" id="AAQR03045016">
    <property type="status" value="NOT_ANNOTATED_CDS"/>
    <property type="molecule type" value="Genomic_DNA"/>
</dbReference>
<dbReference type="GeneTree" id="ENSGT01010000222336"/>
<protein>
    <recommendedName>
        <fullName evidence="5">palmitoyl-CoA hydrolase</fullName>
        <ecNumber evidence="5">3.1.2.2</ecNumber>
    </recommendedName>
</protein>
<keyword evidence="2" id="KW-0719">Serine esterase</keyword>
<dbReference type="Proteomes" id="UP000005225">
    <property type="component" value="Unassembled WGS sequence"/>
</dbReference>
<comment type="catalytic activity">
    <reaction evidence="9">
        <text>octadecanoyl-CoA + H2O = octadecanoate + CoA + H(+)</text>
        <dbReference type="Rhea" id="RHEA:30139"/>
        <dbReference type="ChEBI" id="CHEBI:15377"/>
        <dbReference type="ChEBI" id="CHEBI:15378"/>
        <dbReference type="ChEBI" id="CHEBI:25629"/>
        <dbReference type="ChEBI" id="CHEBI:57287"/>
        <dbReference type="ChEBI" id="CHEBI:57394"/>
    </reaction>
    <physiologicalReaction direction="left-to-right" evidence="9">
        <dbReference type="Rhea" id="RHEA:30140"/>
    </physiologicalReaction>
</comment>
<accession>H0WNU7</accession>
<dbReference type="Gene3D" id="3.40.50.1820">
    <property type="entry name" value="alpha/beta hydrolase"/>
    <property type="match status" value="1"/>
</dbReference>
<dbReference type="PANTHER" id="PTHR10824:SF17">
    <property type="entry name" value="ACYL-COENZYME A THIOESTERASE 6"/>
    <property type="match status" value="1"/>
</dbReference>
<evidence type="ECO:0000259" key="13">
    <source>
        <dbReference type="Pfam" id="PF08840"/>
    </source>
</evidence>
<evidence type="ECO:0000256" key="8">
    <source>
        <dbReference type="ARBA" id="ARBA00048180"/>
    </source>
</evidence>
<dbReference type="EC" id="3.1.2.2" evidence="5"/>
<evidence type="ECO:0000256" key="11">
    <source>
        <dbReference type="PIRSR" id="PIRSR016521-1"/>
    </source>
</evidence>
<dbReference type="Gene3D" id="2.60.40.2240">
    <property type="entry name" value="Acyl-CoA thioester hydrolase/BAAT N-terminal domain"/>
    <property type="match status" value="1"/>
</dbReference>
<feature type="active site" description="Charge relay system" evidence="11">
    <location>
        <position position="395"/>
    </location>
</feature>
<evidence type="ECO:0000256" key="5">
    <source>
        <dbReference type="ARBA" id="ARBA00038848"/>
    </source>
</evidence>
<dbReference type="Pfam" id="PF04775">
    <property type="entry name" value="Bile_Hydr_Trans"/>
    <property type="match status" value="1"/>
</dbReference>
<evidence type="ECO:0000256" key="4">
    <source>
        <dbReference type="ARBA" id="ARBA00023098"/>
    </source>
</evidence>
<dbReference type="FunCoup" id="H0WNU7">
    <property type="interactions" value="33"/>
</dbReference>
<dbReference type="STRING" id="30611.ENSOGAP00000003523"/>
<dbReference type="FunFam" id="2.60.40.2240:FF:000001">
    <property type="entry name" value="acyl-coenzyme A thioesterase 4"/>
    <property type="match status" value="1"/>
</dbReference>
<comment type="similarity">
    <text evidence="1">Belongs to the C/M/P thioester hydrolase family.</text>
</comment>
<evidence type="ECO:0000313" key="15">
    <source>
        <dbReference type="Proteomes" id="UP000005225"/>
    </source>
</evidence>
<dbReference type="OMA" id="GICEIPL"/>
<dbReference type="EMBL" id="AAQR03045018">
    <property type="status" value="NOT_ANNOTATED_CDS"/>
    <property type="molecule type" value="Genomic_DNA"/>
</dbReference>
<dbReference type="GO" id="GO:0047617">
    <property type="term" value="F:fatty acyl-CoA hydrolase activity"/>
    <property type="evidence" value="ECO:0007669"/>
    <property type="project" value="UniProtKB-ARBA"/>
</dbReference>
<dbReference type="Ensembl" id="ENSOGAT00000003960.2">
    <property type="protein sequence ID" value="ENSOGAP00000003523.2"/>
    <property type="gene ID" value="ENSOGAG00000003958.2"/>
</dbReference>
<feature type="active site" description="Charge relay system" evidence="11">
    <location>
        <position position="361"/>
    </location>
</feature>
<evidence type="ECO:0000256" key="2">
    <source>
        <dbReference type="ARBA" id="ARBA00022487"/>
    </source>
</evidence>
<keyword evidence="3" id="KW-0276">Fatty acid metabolism</keyword>
<evidence type="ECO:0000256" key="7">
    <source>
        <dbReference type="ARBA" id="ARBA00048074"/>
    </source>
</evidence>
<dbReference type="Pfam" id="PF08840">
    <property type="entry name" value="BAAT_C"/>
    <property type="match status" value="1"/>
</dbReference>
<dbReference type="AlphaFoldDB" id="H0WNU7"/>
<dbReference type="GO" id="GO:0052689">
    <property type="term" value="F:carboxylic ester hydrolase activity"/>
    <property type="evidence" value="ECO:0007669"/>
    <property type="project" value="UniProtKB-KW"/>
</dbReference>
<name>H0WNU7_OTOGA</name>
<dbReference type="PIRSF" id="PIRSF016521">
    <property type="entry name" value="Acyl-CoA_hydro"/>
    <property type="match status" value="1"/>
</dbReference>
<dbReference type="HOGENOM" id="CLU_029849_4_0_1"/>
<dbReference type="FunFam" id="3.40.50.1820:FF:000024">
    <property type="entry name" value="acyl-coenzyme A thioesterase 4"/>
    <property type="match status" value="1"/>
</dbReference>
<dbReference type="InParanoid" id="H0WNU7"/>
<dbReference type="InterPro" id="IPR042490">
    <property type="entry name" value="Thio_Ohase/BAAT_N"/>
</dbReference>
<feature type="domain" description="BAAT/Acyl-CoA thioester hydrolase C-terminal" evidence="13">
    <location>
        <begin position="243"/>
        <end position="446"/>
    </location>
</feature>
<feature type="domain" description="Acyl-CoA thioester hydrolase/bile acid-CoA amino acid N-acetyltransferase" evidence="12">
    <location>
        <begin position="56"/>
        <end position="180"/>
    </location>
</feature>
<comment type="catalytic activity">
    <reaction evidence="7">
        <text>dodecanoyl-CoA + H2O = dodecanoate + CoA + H(+)</text>
        <dbReference type="Rhea" id="RHEA:30135"/>
        <dbReference type="ChEBI" id="CHEBI:15377"/>
        <dbReference type="ChEBI" id="CHEBI:15378"/>
        <dbReference type="ChEBI" id="CHEBI:18262"/>
        <dbReference type="ChEBI" id="CHEBI:57287"/>
        <dbReference type="ChEBI" id="CHEBI:57375"/>
    </reaction>
    <physiologicalReaction direction="left-to-right" evidence="7">
        <dbReference type="Rhea" id="RHEA:30136"/>
    </physiologicalReaction>
</comment>
<comment type="catalytic activity">
    <reaction evidence="10">
        <text>eicosanoyl-CoA + H2O = eicosanoate + CoA + H(+)</text>
        <dbReference type="Rhea" id="RHEA:40147"/>
        <dbReference type="ChEBI" id="CHEBI:15377"/>
        <dbReference type="ChEBI" id="CHEBI:15378"/>
        <dbReference type="ChEBI" id="CHEBI:32360"/>
        <dbReference type="ChEBI" id="CHEBI:57287"/>
        <dbReference type="ChEBI" id="CHEBI:57380"/>
    </reaction>
    <physiologicalReaction direction="left-to-right" evidence="10">
        <dbReference type="Rhea" id="RHEA:40148"/>
    </physiologicalReaction>
</comment>
<proteinExistence type="inferred from homology"/>
<reference evidence="15" key="1">
    <citation type="submission" date="2011-03" db="EMBL/GenBank/DDBJ databases">
        <title>Version 3 of the genome sequence of Otolemur garnettii (Bushbaby).</title>
        <authorList>
            <consortium name="The Broad Institute Genome Sequencing Platform"/>
            <person name="Di Palma F."/>
            <person name="Johnson J."/>
            <person name="Lander E.S."/>
            <person name="Lindblad-Toh K."/>
            <person name="Jaffe D.B."/>
            <person name="Gnerre S."/>
            <person name="MacCallum I."/>
            <person name="Przybylski D."/>
            <person name="Ribeiro F.J."/>
            <person name="Burton J.N."/>
            <person name="Walker B.J."/>
            <person name="Sharpe T."/>
            <person name="Hall G."/>
        </authorList>
    </citation>
    <scope>NUCLEOTIDE SEQUENCE [LARGE SCALE GENOMIC DNA]</scope>
</reference>
<evidence type="ECO:0000256" key="3">
    <source>
        <dbReference type="ARBA" id="ARBA00022832"/>
    </source>
</evidence>